<evidence type="ECO:0000256" key="3">
    <source>
        <dbReference type="ARBA" id="ARBA00022679"/>
    </source>
</evidence>
<dbReference type="SUPFAM" id="SSF54160">
    <property type="entry name" value="Chromo domain-like"/>
    <property type="match status" value="1"/>
</dbReference>
<dbReference type="OMA" id="FRNTKEP"/>
<evidence type="ECO:0000259" key="12">
    <source>
        <dbReference type="PROSITE" id="PS50013"/>
    </source>
</evidence>
<dbReference type="InterPro" id="IPR000953">
    <property type="entry name" value="Chromo/chromo_shadow_dom"/>
</dbReference>
<dbReference type="InterPro" id="IPR016197">
    <property type="entry name" value="Chromo-like_dom_sf"/>
</dbReference>
<comment type="catalytic activity">
    <reaction evidence="7 10">
        <text>a 2'-deoxycytidine in DNA + S-adenosyl-L-methionine = a 5-methyl-2'-deoxycytidine in DNA + S-adenosyl-L-homocysteine + H(+)</text>
        <dbReference type="Rhea" id="RHEA:13681"/>
        <dbReference type="Rhea" id="RHEA-COMP:11369"/>
        <dbReference type="Rhea" id="RHEA-COMP:11370"/>
        <dbReference type="ChEBI" id="CHEBI:15378"/>
        <dbReference type="ChEBI" id="CHEBI:57856"/>
        <dbReference type="ChEBI" id="CHEBI:59789"/>
        <dbReference type="ChEBI" id="CHEBI:85452"/>
        <dbReference type="ChEBI" id="CHEBI:85454"/>
        <dbReference type="EC" id="2.1.1.37"/>
    </reaction>
</comment>
<evidence type="ECO:0000256" key="1">
    <source>
        <dbReference type="ARBA" id="ARBA00004123"/>
    </source>
</evidence>
<dbReference type="EC" id="2.1.1.37" evidence="10"/>
<reference evidence="14 15" key="1">
    <citation type="journal article" date="2016" name="Sci. Rep.">
        <title>The genome sequence of the outbreeding globe artichoke constructed de novo incorporating a phase-aware low-pass sequencing strategy of F1 progeny.</title>
        <authorList>
            <person name="Scaglione D."/>
            <person name="Reyes-Chin-Wo S."/>
            <person name="Acquadro A."/>
            <person name="Froenicke L."/>
            <person name="Portis E."/>
            <person name="Beitel C."/>
            <person name="Tirone M."/>
            <person name="Mauro R."/>
            <person name="Lo Monaco A."/>
            <person name="Mauromicale G."/>
            <person name="Faccioli P."/>
            <person name="Cattivelli L."/>
            <person name="Rieseberg L."/>
            <person name="Michelmore R."/>
            <person name="Lanteri S."/>
        </authorList>
    </citation>
    <scope>NUCLEOTIDE SEQUENCE [LARGE SCALE GENOMIC DNA]</scope>
    <source>
        <strain evidence="14">2C</strain>
    </source>
</reference>
<dbReference type="InterPro" id="IPR001525">
    <property type="entry name" value="C5_MeTfrase"/>
</dbReference>
<dbReference type="PANTHER" id="PTHR10629">
    <property type="entry name" value="CYTOSINE-SPECIFIC METHYLTRANSFERASE"/>
    <property type="match status" value="1"/>
</dbReference>
<dbReference type="GO" id="GO:0003682">
    <property type="term" value="F:chromatin binding"/>
    <property type="evidence" value="ECO:0007669"/>
    <property type="project" value="InterPro"/>
</dbReference>
<dbReference type="CDD" id="cd18635">
    <property type="entry name" value="CD_CMT3_like"/>
    <property type="match status" value="1"/>
</dbReference>
<dbReference type="Gene3D" id="2.30.30.490">
    <property type="match status" value="1"/>
</dbReference>
<evidence type="ECO:0000256" key="10">
    <source>
        <dbReference type="RuleBase" id="RU000417"/>
    </source>
</evidence>
<dbReference type="SUPFAM" id="SSF53335">
    <property type="entry name" value="S-adenosyl-L-methionine-dependent methyltransferases"/>
    <property type="match status" value="1"/>
</dbReference>
<dbReference type="InterPro" id="IPR023780">
    <property type="entry name" value="Chromo_domain"/>
</dbReference>
<evidence type="ECO:0000256" key="9">
    <source>
        <dbReference type="RuleBase" id="RU000416"/>
    </source>
</evidence>
<evidence type="ECO:0000256" key="2">
    <source>
        <dbReference type="ARBA" id="ARBA00022603"/>
    </source>
</evidence>
<dbReference type="GO" id="GO:0005634">
    <property type="term" value="C:nucleus"/>
    <property type="evidence" value="ECO:0007669"/>
    <property type="project" value="UniProtKB-SubCell"/>
</dbReference>
<keyword evidence="6" id="KW-0539">Nucleus</keyword>
<dbReference type="GO" id="GO:0044027">
    <property type="term" value="P:negative regulation of gene expression via chromosomal CpG island methylation"/>
    <property type="evidence" value="ECO:0007669"/>
    <property type="project" value="TreeGrafter"/>
</dbReference>
<protein>
    <recommendedName>
        <fullName evidence="10">Cytosine-specific methyltransferase</fullName>
        <ecNumber evidence="10">2.1.1.37</ecNumber>
    </recommendedName>
</protein>
<evidence type="ECO:0000256" key="7">
    <source>
        <dbReference type="ARBA" id="ARBA00047422"/>
    </source>
</evidence>
<evidence type="ECO:0000313" key="14">
    <source>
        <dbReference type="EMBL" id="KVH96632.1"/>
    </source>
</evidence>
<dbReference type="GO" id="GO:0003677">
    <property type="term" value="F:DNA binding"/>
    <property type="evidence" value="ECO:0007669"/>
    <property type="project" value="UniProtKB-KW"/>
</dbReference>
<dbReference type="Proteomes" id="UP000243975">
    <property type="component" value="Unassembled WGS sequence"/>
</dbReference>
<evidence type="ECO:0000256" key="6">
    <source>
        <dbReference type="ARBA" id="ARBA00023242"/>
    </source>
</evidence>
<dbReference type="InterPro" id="IPR018117">
    <property type="entry name" value="C5_DNA_meth_AS"/>
</dbReference>
<dbReference type="Gramene" id="KVH96632">
    <property type="protein sequence ID" value="KVH96632"/>
    <property type="gene ID" value="Ccrd_001283"/>
</dbReference>
<dbReference type="PRINTS" id="PR00105">
    <property type="entry name" value="C5METTRFRASE"/>
</dbReference>
<dbReference type="PANTHER" id="PTHR10629:SF50">
    <property type="entry name" value="DNA (CYTOSINE-5)-METHYLTRANSFERASE CMT3"/>
    <property type="match status" value="1"/>
</dbReference>
<dbReference type="PROSITE" id="PS51679">
    <property type="entry name" value="SAM_MT_C5"/>
    <property type="match status" value="1"/>
</dbReference>
<dbReference type="InterPro" id="IPR001025">
    <property type="entry name" value="BAH_dom"/>
</dbReference>
<comment type="subcellular location">
    <subcellularLocation>
        <location evidence="1">Nucleus</location>
    </subcellularLocation>
</comment>
<feature type="compositionally biased region" description="Basic and acidic residues" evidence="11">
    <location>
        <begin position="22"/>
        <end position="35"/>
    </location>
</feature>
<organism evidence="14 15">
    <name type="scientific">Cynara cardunculus var. scolymus</name>
    <name type="common">Globe artichoke</name>
    <name type="synonym">Cynara scolymus</name>
    <dbReference type="NCBI Taxonomy" id="59895"/>
    <lineage>
        <taxon>Eukaryota</taxon>
        <taxon>Viridiplantae</taxon>
        <taxon>Streptophyta</taxon>
        <taxon>Embryophyta</taxon>
        <taxon>Tracheophyta</taxon>
        <taxon>Spermatophyta</taxon>
        <taxon>Magnoliopsida</taxon>
        <taxon>eudicotyledons</taxon>
        <taxon>Gunneridae</taxon>
        <taxon>Pentapetalae</taxon>
        <taxon>asterids</taxon>
        <taxon>campanulids</taxon>
        <taxon>Asterales</taxon>
        <taxon>Asteraceae</taxon>
        <taxon>Carduoideae</taxon>
        <taxon>Cardueae</taxon>
        <taxon>Carduinae</taxon>
        <taxon>Cynara</taxon>
    </lineage>
</organism>
<evidence type="ECO:0000256" key="5">
    <source>
        <dbReference type="ARBA" id="ARBA00023125"/>
    </source>
</evidence>
<keyword evidence="15" id="KW-1185">Reference proteome</keyword>
<feature type="compositionally biased region" description="Acidic residues" evidence="11">
    <location>
        <begin position="420"/>
        <end position="437"/>
    </location>
</feature>
<dbReference type="PROSITE" id="PS51038">
    <property type="entry name" value="BAH"/>
    <property type="match status" value="1"/>
</dbReference>
<feature type="region of interest" description="Disordered" evidence="11">
    <location>
        <begin position="293"/>
        <end position="312"/>
    </location>
</feature>
<comment type="caution">
    <text evidence="14">The sequence shown here is derived from an EMBL/GenBank/DDBJ whole genome shotgun (WGS) entry which is preliminary data.</text>
</comment>
<dbReference type="STRING" id="59895.A0A103XTJ9"/>
<evidence type="ECO:0000256" key="11">
    <source>
        <dbReference type="SAM" id="MobiDB-lite"/>
    </source>
</evidence>
<accession>A0A103XTJ9</accession>
<dbReference type="AlphaFoldDB" id="A0A103XTJ9"/>
<keyword evidence="5" id="KW-0238">DNA-binding</keyword>
<comment type="similarity">
    <text evidence="8 9">Belongs to the class I-like SAM-binding methyltransferase superfamily. C5-methyltransferase family.</text>
</comment>
<dbReference type="SMART" id="SM00439">
    <property type="entry name" value="BAH"/>
    <property type="match status" value="1"/>
</dbReference>
<keyword evidence="3 8" id="KW-0808">Transferase</keyword>
<dbReference type="NCBIfam" id="TIGR00675">
    <property type="entry name" value="dcm"/>
    <property type="match status" value="1"/>
</dbReference>
<dbReference type="SMART" id="SM00298">
    <property type="entry name" value="CHROMO"/>
    <property type="match status" value="1"/>
</dbReference>
<feature type="compositionally biased region" description="Low complexity" evidence="11">
    <location>
        <begin position="9"/>
        <end position="20"/>
    </location>
</feature>
<dbReference type="EMBL" id="LEKV01004261">
    <property type="protein sequence ID" value="KVH96632.1"/>
    <property type="molecule type" value="Genomic_DNA"/>
</dbReference>
<feature type="domain" description="BAH" evidence="13">
    <location>
        <begin position="147"/>
        <end position="266"/>
    </location>
</feature>
<dbReference type="Gene3D" id="3.90.120.10">
    <property type="entry name" value="DNA Methylase, subunit A, domain 2"/>
    <property type="match status" value="1"/>
</dbReference>
<dbReference type="FunFam" id="3.90.120.10:FF:000003">
    <property type="entry name" value="DNA (cytosine-5)-methyltransferase 1"/>
    <property type="match status" value="1"/>
</dbReference>
<feature type="region of interest" description="Disordered" evidence="11">
    <location>
        <begin position="1"/>
        <end position="91"/>
    </location>
</feature>
<dbReference type="Pfam" id="PF00385">
    <property type="entry name" value="Chromo"/>
    <property type="match status" value="1"/>
</dbReference>
<proteinExistence type="inferred from homology"/>
<feature type="domain" description="Chromo" evidence="12">
    <location>
        <begin position="443"/>
        <end position="496"/>
    </location>
</feature>
<feature type="compositionally biased region" description="Polar residues" evidence="11">
    <location>
        <begin position="301"/>
        <end position="310"/>
    </location>
</feature>
<feature type="active site" evidence="8">
    <location>
        <position position="521"/>
    </location>
</feature>
<dbReference type="Pfam" id="PF00145">
    <property type="entry name" value="DNA_methylase"/>
    <property type="match status" value="1"/>
</dbReference>
<evidence type="ECO:0000313" key="15">
    <source>
        <dbReference type="Proteomes" id="UP000243975"/>
    </source>
</evidence>
<dbReference type="PROSITE" id="PS50013">
    <property type="entry name" value="CHROMO_2"/>
    <property type="match status" value="1"/>
</dbReference>
<sequence length="915" mass="103303">MARGKRKSSAANDDASASSSILEKKPKLVEDKNEEISSNVGVVEASAVLDRVSPAKRSGQKLDKPKKEDEEDEDEVESRFIGDPVPDDEARQRWPHRYATINNNDINFAKKKAGKSGSLETLKGMAPQKELMQARRHFSEALVDGRVNFKLGDDGYVQAGEGEDSYICRIVEMFEGMDCALYFSAQWFYRAKDTIIQACSDLIDDKRVFLSEIKDDNPLDCLLEKLKIVRVPLDADIADKQARLADGDYYYDMSYLVPYSTYQNLPPVYGKHLSYILVSERLKFLLYEQPITDNDGDGNESDSTISSESDVNGVVSEVPQVQDGKRSEMRMLDLYSGCGAMSTGLCLGANMGDVNLVTRWAIDLNRYACESLKLNHPETEVRNESAEDFLMLLKEWEKLCQSFSLVGGGDSQQRMNPASIEEDEGEADDDDDDDSDGLDEEVFEVEKVLSICYGDPKEIKKPGLYLKIRWKGYGPEEDTWEPMEGLCDCHDKIKAFVVKGFNSKILPLPGDVDVICGGPPCQGISGFNRFRNKDKPLEDEKNKQLVVYMDIVEYLKPRFALMENVVDIVKFAKGFLGRYALGRLVSMNYQARVGLMVAGSYGLPQFRRRMFMWGARPSEFNLFNTSFDVQKLPQYPLPTHNVVTRGVSPLEFESNTVVHEEGQKVELEKELFLGDAISDLPPVPNDETRDEMPYEEMPKTEFQKFIRLKKDDMPGFSASGQDSSDHLLYDHRPLKLNDDDYQRVCQIPKRKGANFRDLKGVRVRKDNHVEWDPDVERVYLPSGKPLVPDYAMTFVDGRSSKPFGRMWWDETVPTVVTRAEPHNQAILHPLQDRVLTIRENARLQGFPDYYKLVGPIKERYIQVGNAVAVPVARALGYSLAMSCKGSSGAEATFTLPSKFPNIQPVTSPSVDQQNQ</sequence>
<dbReference type="InterPro" id="IPR043151">
    <property type="entry name" value="BAH_sf"/>
</dbReference>
<dbReference type="InterPro" id="IPR050390">
    <property type="entry name" value="C5-Methyltransferase"/>
</dbReference>
<dbReference type="InterPro" id="IPR029063">
    <property type="entry name" value="SAM-dependent_MTases_sf"/>
</dbReference>
<evidence type="ECO:0000259" key="13">
    <source>
        <dbReference type="PROSITE" id="PS51038"/>
    </source>
</evidence>
<dbReference type="Gene3D" id="3.40.50.150">
    <property type="entry name" value="Vaccinia Virus protein VP39"/>
    <property type="match status" value="2"/>
</dbReference>
<dbReference type="PROSITE" id="PS00094">
    <property type="entry name" value="C5_MTASE_1"/>
    <property type="match status" value="1"/>
</dbReference>
<keyword evidence="4 8" id="KW-0949">S-adenosyl-L-methionine</keyword>
<dbReference type="GO" id="GO:0032259">
    <property type="term" value="P:methylation"/>
    <property type="evidence" value="ECO:0007669"/>
    <property type="project" value="UniProtKB-KW"/>
</dbReference>
<keyword evidence="2 8" id="KW-0489">Methyltransferase</keyword>
<dbReference type="PROSITE" id="PS00598">
    <property type="entry name" value="CHROMO_1"/>
    <property type="match status" value="1"/>
</dbReference>
<dbReference type="Pfam" id="PF01426">
    <property type="entry name" value="BAH"/>
    <property type="match status" value="1"/>
</dbReference>
<gene>
    <name evidence="14" type="ORF">Ccrd_001283</name>
</gene>
<dbReference type="GO" id="GO:0003886">
    <property type="term" value="F:DNA (cytosine-5-)-methyltransferase activity"/>
    <property type="evidence" value="ECO:0007669"/>
    <property type="project" value="UniProtKB-EC"/>
</dbReference>
<evidence type="ECO:0000256" key="8">
    <source>
        <dbReference type="PROSITE-ProRule" id="PRU01016"/>
    </source>
</evidence>
<evidence type="ECO:0000256" key="4">
    <source>
        <dbReference type="ARBA" id="ARBA00022691"/>
    </source>
</evidence>
<dbReference type="InterPro" id="IPR023779">
    <property type="entry name" value="Chromodomain_CS"/>
</dbReference>
<name>A0A103XTJ9_CYNCS</name>
<feature type="region of interest" description="Disordered" evidence="11">
    <location>
        <begin position="408"/>
        <end position="437"/>
    </location>
</feature>